<organism evidence="4 5">
    <name type="scientific">Paramuricea clavata</name>
    <name type="common">Red gorgonian</name>
    <name type="synonym">Violescent sea-whip</name>
    <dbReference type="NCBI Taxonomy" id="317549"/>
    <lineage>
        <taxon>Eukaryota</taxon>
        <taxon>Metazoa</taxon>
        <taxon>Cnidaria</taxon>
        <taxon>Anthozoa</taxon>
        <taxon>Octocorallia</taxon>
        <taxon>Malacalcyonacea</taxon>
        <taxon>Plexauridae</taxon>
        <taxon>Paramuricea</taxon>
    </lineage>
</organism>
<dbReference type="PANTHER" id="PTHR22761:SF10">
    <property type="entry name" value="GH13992P"/>
    <property type="match status" value="1"/>
</dbReference>
<dbReference type="Gene3D" id="1.10.287.1060">
    <property type="entry name" value="ESAT-6-like"/>
    <property type="match status" value="1"/>
</dbReference>
<dbReference type="GO" id="GO:0005771">
    <property type="term" value="C:multivesicular body"/>
    <property type="evidence" value="ECO:0007669"/>
    <property type="project" value="TreeGrafter"/>
</dbReference>
<evidence type="ECO:0000313" key="4">
    <source>
        <dbReference type="EMBL" id="CAB4015883.1"/>
    </source>
</evidence>
<name>A0A7D9ET73_PARCT</name>
<proteinExistence type="inferred from homology"/>
<dbReference type="OrthoDB" id="5592979at2759"/>
<dbReference type="GO" id="GO:0009898">
    <property type="term" value="C:cytoplasmic side of plasma membrane"/>
    <property type="evidence" value="ECO:0007669"/>
    <property type="project" value="TreeGrafter"/>
</dbReference>
<dbReference type="GO" id="GO:0032511">
    <property type="term" value="P:late endosome to vacuole transport via multivesicular body sorting pathway"/>
    <property type="evidence" value="ECO:0007669"/>
    <property type="project" value="TreeGrafter"/>
</dbReference>
<dbReference type="PANTHER" id="PTHR22761">
    <property type="entry name" value="CHARGED MULTIVESICULAR BODY PROTEIN"/>
    <property type="match status" value="1"/>
</dbReference>
<sequence>MSFLARAFGGGGAKQKQGPSPQEAIQRLRTTEEMLQKKSEHLEKKIDQELNIAKTNASKNKRSALNALKRKKRLEKQLQQIDGTLSTIEFQRQALENANTNTEVLNSMKYAANALKQAQQLDVDDVHDMMDDISEQHDVANEIANAISSPVGFGQDIDEDELNAELEELEQEELDERLLDVAGTAQLPSVPDTEVPVPAGRERKKVAVTDDDDMAELQAWAS</sequence>
<evidence type="ECO:0000256" key="3">
    <source>
        <dbReference type="ARBA" id="ARBA00022753"/>
    </source>
</evidence>
<gene>
    <name evidence="4" type="ORF">PACLA_8A002341</name>
</gene>
<dbReference type="GO" id="GO:0000815">
    <property type="term" value="C:ESCRT III complex"/>
    <property type="evidence" value="ECO:0007669"/>
    <property type="project" value="TreeGrafter"/>
</dbReference>
<dbReference type="EMBL" id="CACRXK020008881">
    <property type="protein sequence ID" value="CAB4015883.1"/>
    <property type="molecule type" value="Genomic_DNA"/>
</dbReference>
<dbReference type="Proteomes" id="UP001152795">
    <property type="component" value="Unassembled WGS sequence"/>
</dbReference>
<evidence type="ECO:0000256" key="2">
    <source>
        <dbReference type="ARBA" id="ARBA00006190"/>
    </source>
</evidence>
<dbReference type="AlphaFoldDB" id="A0A7D9ET73"/>
<dbReference type="Gene3D" id="6.10.250.1710">
    <property type="match status" value="1"/>
</dbReference>
<dbReference type="GO" id="GO:0006900">
    <property type="term" value="P:vesicle budding from membrane"/>
    <property type="evidence" value="ECO:0007669"/>
    <property type="project" value="TreeGrafter"/>
</dbReference>
<protein>
    <submittedName>
        <fullName evidence="4">Charged multivesicular body 4b</fullName>
    </submittedName>
</protein>
<dbReference type="Pfam" id="PF03357">
    <property type="entry name" value="Snf7"/>
    <property type="match status" value="1"/>
</dbReference>
<comment type="caution">
    <text evidence="4">The sequence shown here is derived from an EMBL/GenBank/DDBJ whole genome shotgun (WGS) entry which is preliminary data.</text>
</comment>
<comment type="subcellular location">
    <subcellularLocation>
        <location evidence="1">Endosome</location>
    </subcellularLocation>
</comment>
<comment type="similarity">
    <text evidence="2">Belongs to the SNF7 family.</text>
</comment>
<accession>A0A7D9ET73</accession>
<keyword evidence="5" id="KW-1185">Reference proteome</keyword>
<keyword evidence="3" id="KW-0967">Endosome</keyword>
<evidence type="ECO:0000313" key="5">
    <source>
        <dbReference type="Proteomes" id="UP001152795"/>
    </source>
</evidence>
<evidence type="ECO:0000256" key="1">
    <source>
        <dbReference type="ARBA" id="ARBA00004177"/>
    </source>
</evidence>
<reference evidence="4" key="1">
    <citation type="submission" date="2020-04" db="EMBL/GenBank/DDBJ databases">
        <authorList>
            <person name="Alioto T."/>
            <person name="Alioto T."/>
            <person name="Gomez Garrido J."/>
        </authorList>
    </citation>
    <scope>NUCLEOTIDE SEQUENCE</scope>
    <source>
        <strain evidence="4">A484AB</strain>
    </source>
</reference>
<dbReference type="InterPro" id="IPR005024">
    <property type="entry name" value="Snf7_fam"/>
</dbReference>